<comment type="caution">
    <text evidence="3">The sequence shown here is derived from an EMBL/GenBank/DDBJ whole genome shotgun (WGS) entry which is preliminary data.</text>
</comment>
<dbReference type="SUPFAM" id="SSF57959">
    <property type="entry name" value="Leucine zipper domain"/>
    <property type="match status" value="1"/>
</dbReference>
<feature type="compositionally biased region" description="Low complexity" evidence="1">
    <location>
        <begin position="396"/>
        <end position="410"/>
    </location>
</feature>
<keyword evidence="4" id="KW-1185">Reference proteome</keyword>
<gene>
    <name evidence="3" type="ORF">NliqN6_0134</name>
</gene>
<feature type="region of interest" description="Disordered" evidence="1">
    <location>
        <begin position="1"/>
        <end position="50"/>
    </location>
</feature>
<feature type="region of interest" description="Disordered" evidence="1">
    <location>
        <begin position="177"/>
        <end position="327"/>
    </location>
</feature>
<feature type="compositionally biased region" description="Polar residues" evidence="1">
    <location>
        <begin position="248"/>
        <end position="258"/>
    </location>
</feature>
<dbReference type="Proteomes" id="UP000620104">
    <property type="component" value="Unassembled WGS sequence"/>
</dbReference>
<feature type="compositionally biased region" description="Low complexity" evidence="1">
    <location>
        <begin position="177"/>
        <end position="193"/>
    </location>
</feature>
<dbReference type="InterPro" id="IPR021833">
    <property type="entry name" value="DUF3425"/>
</dbReference>
<evidence type="ECO:0000256" key="1">
    <source>
        <dbReference type="SAM" id="MobiDB-lite"/>
    </source>
</evidence>
<dbReference type="GO" id="GO:0003700">
    <property type="term" value="F:DNA-binding transcription factor activity"/>
    <property type="evidence" value="ECO:0007669"/>
    <property type="project" value="InterPro"/>
</dbReference>
<evidence type="ECO:0000313" key="3">
    <source>
        <dbReference type="EMBL" id="GHJ83732.1"/>
    </source>
</evidence>
<feature type="compositionally biased region" description="Polar residues" evidence="1">
    <location>
        <begin position="269"/>
        <end position="301"/>
    </location>
</feature>
<feature type="compositionally biased region" description="Polar residues" evidence="1">
    <location>
        <begin position="432"/>
        <end position="442"/>
    </location>
</feature>
<dbReference type="PANTHER" id="PTHR38116">
    <property type="entry name" value="CHROMOSOME 7, WHOLE GENOME SHOTGUN SEQUENCE"/>
    <property type="match status" value="1"/>
</dbReference>
<evidence type="ECO:0000313" key="4">
    <source>
        <dbReference type="Proteomes" id="UP000620104"/>
    </source>
</evidence>
<dbReference type="OrthoDB" id="2245989at2759"/>
<dbReference type="EMBL" id="BLZA01000002">
    <property type="protein sequence ID" value="GHJ83732.1"/>
    <property type="molecule type" value="Genomic_DNA"/>
</dbReference>
<feature type="region of interest" description="Disordered" evidence="1">
    <location>
        <begin position="351"/>
        <end position="371"/>
    </location>
</feature>
<feature type="compositionally biased region" description="Acidic residues" evidence="1">
    <location>
        <begin position="222"/>
        <end position="244"/>
    </location>
</feature>
<dbReference type="Gene3D" id="1.20.5.170">
    <property type="match status" value="1"/>
</dbReference>
<organism evidence="3 4">
    <name type="scientific">Naganishia liquefaciens</name>
    <dbReference type="NCBI Taxonomy" id="104408"/>
    <lineage>
        <taxon>Eukaryota</taxon>
        <taxon>Fungi</taxon>
        <taxon>Dikarya</taxon>
        <taxon>Basidiomycota</taxon>
        <taxon>Agaricomycotina</taxon>
        <taxon>Tremellomycetes</taxon>
        <taxon>Filobasidiales</taxon>
        <taxon>Filobasidiaceae</taxon>
        <taxon>Naganishia</taxon>
    </lineage>
</organism>
<dbReference type="InterPro" id="IPR046347">
    <property type="entry name" value="bZIP_sf"/>
</dbReference>
<accession>A0A8H3TMC0</accession>
<dbReference type="InterPro" id="IPR004827">
    <property type="entry name" value="bZIP"/>
</dbReference>
<proteinExistence type="predicted"/>
<dbReference type="SMART" id="SM00338">
    <property type="entry name" value="BRLZ"/>
    <property type="match status" value="1"/>
</dbReference>
<reference evidence="3" key="1">
    <citation type="submission" date="2020-07" db="EMBL/GenBank/DDBJ databases">
        <title>Draft Genome Sequence of a Deep-Sea Yeast, Naganishia (Cryptococcus) liquefaciens strain N6.</title>
        <authorList>
            <person name="Han Y.W."/>
            <person name="Kajitani R."/>
            <person name="Morimoto H."/>
            <person name="Parhat M."/>
            <person name="Tsubouchi H."/>
            <person name="Bakenova O."/>
            <person name="Ogata M."/>
            <person name="Argunhan B."/>
            <person name="Aoki R."/>
            <person name="Kajiwara S."/>
            <person name="Itoh T."/>
            <person name="Iwasaki H."/>
        </authorList>
    </citation>
    <scope>NUCLEOTIDE SEQUENCE</scope>
    <source>
        <strain evidence="3">N6</strain>
    </source>
</reference>
<dbReference type="PROSITE" id="PS00036">
    <property type="entry name" value="BZIP_BASIC"/>
    <property type="match status" value="1"/>
</dbReference>
<protein>
    <recommendedName>
        <fullName evidence="2">BZIP domain-containing protein</fullName>
    </recommendedName>
</protein>
<feature type="domain" description="BZIP" evidence="2">
    <location>
        <begin position="63"/>
        <end position="77"/>
    </location>
</feature>
<dbReference type="PANTHER" id="PTHR38116:SF9">
    <property type="entry name" value="BZIP DOMAIN-CONTAINING PROTEIN"/>
    <property type="match status" value="1"/>
</dbReference>
<dbReference type="Pfam" id="PF11905">
    <property type="entry name" value="DUF3425"/>
    <property type="match status" value="1"/>
</dbReference>
<sequence length="602" mass="65368">MDKAAKRAKTLDTAIGGDEPSDATENGNNGNARKRNSMAGGSGSASKAKKAVVVENPGIVQARRDQNRIAQREFRMRKQQHIRDLEARVAILSGDRNERQEVMSLLIKNLMNENAQLRKMVKNLAGFIGEGLATCLPRLGLTQESMDAFVNRSETEAAHEAYEALMAAKKKEELKTASAASSTSGGNNKKGSSYEQLFGPIGGNDTPAGSLSGSSKRKASDLADEDDDDGYEDGEGDDDLGEGDSEQHNSGPRASSASRPDGIGKPGAPSSNGVMSRSPSSNFGTNGAAQSSRRGPTSAPSSMRIAPVSSTHGVPLHTLDRLDSPSVGDAGGVDFSFSPYYNQPSSSAIGEGITPGGLSQAMGPNEDGIPLHYLSSTLHQLRDPLASPEDNMSGNQLPQYGYQPQQQQQQHRSMNLSAPPQPPQQTQYVPPSTTALTTSNGPSAVRPEQGEAARETFDREFDRVISTSMGRKQESFQLISYHLNNFHVNPNYVLPPSLRPTHAQRTMPHEHIIDGIIFPTLRDKMIMLRGKYNIFDALRGMWDAFQIMGEDTLDHNSWEVSEQWMKQNLMLVDNEVIAISNRWRLKRGEPIITRESLLAPST</sequence>
<name>A0A8H3TMC0_9TREE</name>
<feature type="region of interest" description="Disordered" evidence="1">
    <location>
        <begin position="384"/>
        <end position="453"/>
    </location>
</feature>
<dbReference type="CDD" id="cd14688">
    <property type="entry name" value="bZIP_YAP"/>
    <property type="match status" value="1"/>
</dbReference>
<dbReference type="AlphaFoldDB" id="A0A8H3TMC0"/>
<evidence type="ECO:0000259" key="2">
    <source>
        <dbReference type="PROSITE" id="PS00036"/>
    </source>
</evidence>